<gene>
    <name evidence="7" type="ORF">Q4528_01120</name>
</gene>
<keyword evidence="8" id="KW-1185">Reference proteome</keyword>
<dbReference type="RefSeq" id="WP_046466973.1">
    <property type="nucleotide sequence ID" value="NZ_JAUOQO010000001.1"/>
</dbReference>
<evidence type="ECO:0000256" key="1">
    <source>
        <dbReference type="PIRNR" id="PIRNR032522"/>
    </source>
</evidence>
<keyword evidence="1 3" id="KW-0472">Membrane</keyword>
<comment type="caution">
    <text evidence="7">The sequence shown here is derived from an EMBL/GenBank/DDBJ whole genome shotgun (WGS) entry which is preliminary data.</text>
</comment>
<feature type="region of interest" description="Disordered" evidence="2">
    <location>
        <begin position="358"/>
        <end position="454"/>
    </location>
</feature>
<organism evidence="7 8">
    <name type="scientific">Staphylococcus pasteuri_A</name>
    <dbReference type="NCBI Taxonomy" id="3062664"/>
    <lineage>
        <taxon>Bacteria</taxon>
        <taxon>Bacillati</taxon>
        <taxon>Bacillota</taxon>
        <taxon>Bacilli</taxon>
        <taxon>Bacillales</taxon>
        <taxon>Staphylococcaceae</taxon>
        <taxon>Staphylococcus</taxon>
    </lineage>
</organism>
<dbReference type="GO" id="GO:0008270">
    <property type="term" value="F:zinc ion binding"/>
    <property type="evidence" value="ECO:0007669"/>
    <property type="project" value="UniProtKB-KW"/>
</dbReference>
<dbReference type="PANTHER" id="PTHR40038:SF1">
    <property type="entry name" value="MEMBRANE-ASSOCIATED PROTEIN TCAA"/>
    <property type="match status" value="1"/>
</dbReference>
<feature type="domain" description="Zinc-ribbon" evidence="4">
    <location>
        <begin position="3"/>
        <end position="25"/>
    </location>
</feature>
<evidence type="ECO:0000259" key="5">
    <source>
        <dbReference type="Pfam" id="PF22813"/>
    </source>
</evidence>
<dbReference type="InterPro" id="IPR023599">
    <property type="entry name" value="Mem_prot_TcaA"/>
</dbReference>
<comment type="subcellular location">
    <subcellularLocation>
        <location evidence="1">Cell membrane</location>
        <topology evidence="1">Single-pass membrane protein</topology>
    </subcellularLocation>
</comment>
<evidence type="ECO:0000256" key="2">
    <source>
        <dbReference type="SAM" id="MobiDB-lite"/>
    </source>
</evidence>
<reference evidence="7" key="1">
    <citation type="submission" date="2023-07" db="EMBL/GenBank/DDBJ databases">
        <title>Genome content predicts the carbon catabolic preferences of heterotrophic bacteria.</title>
        <authorList>
            <person name="Gralka M."/>
        </authorList>
    </citation>
    <scope>NUCLEOTIDE SEQUENCE</scope>
    <source>
        <strain evidence="7">E2R20</strain>
    </source>
</reference>
<comment type="similarity">
    <text evidence="1">Belongs to the tcaA family.</text>
</comment>
<dbReference type="AlphaFoldDB" id="A0AAW7YRN0"/>
<dbReference type="InterPro" id="IPR054530">
    <property type="entry name" value="TcaA_4th"/>
</dbReference>
<feature type="region of interest" description="Disordered" evidence="2">
    <location>
        <begin position="27"/>
        <end position="46"/>
    </location>
</feature>
<dbReference type="PIRSF" id="PIRSF032522">
    <property type="entry name" value="TcaA"/>
    <property type="match status" value="1"/>
</dbReference>
<proteinExistence type="inferred from homology"/>
<dbReference type="GO" id="GO:0046677">
    <property type="term" value="P:response to antibiotic"/>
    <property type="evidence" value="ECO:0007669"/>
    <property type="project" value="UniProtKB-KW"/>
</dbReference>
<dbReference type="Pfam" id="PF22820">
    <property type="entry name" value="TcaA_3rd_4th"/>
    <property type="match status" value="1"/>
</dbReference>
<dbReference type="InterPro" id="IPR054529">
    <property type="entry name" value="TcaA_2nd"/>
</dbReference>
<dbReference type="EMBL" id="JAUOQO010000001">
    <property type="protein sequence ID" value="MDO6572753.1"/>
    <property type="molecule type" value="Genomic_DNA"/>
</dbReference>
<dbReference type="Pfam" id="PF22813">
    <property type="entry name" value="TcaA_2nd"/>
    <property type="match status" value="1"/>
</dbReference>
<accession>A0AAW7YRN0</accession>
<dbReference type="Pfam" id="PF13240">
    <property type="entry name" value="Zn_Ribbon_1"/>
    <property type="match status" value="1"/>
</dbReference>
<dbReference type="Proteomes" id="UP001170310">
    <property type="component" value="Unassembled WGS sequence"/>
</dbReference>
<feature type="domain" description="TcaA 4th" evidence="6">
    <location>
        <begin position="276"/>
        <end position="340"/>
    </location>
</feature>
<keyword evidence="3" id="KW-1133">Transmembrane helix</keyword>
<keyword evidence="1" id="KW-1003">Cell membrane</keyword>
<evidence type="ECO:0000313" key="7">
    <source>
        <dbReference type="EMBL" id="MDO6572753.1"/>
    </source>
</evidence>
<feature type="domain" description="TcaA second" evidence="5">
    <location>
        <begin position="95"/>
        <end position="194"/>
    </location>
</feature>
<feature type="transmembrane region" description="Helical" evidence="3">
    <location>
        <begin position="69"/>
        <end position="89"/>
    </location>
</feature>
<dbReference type="GO" id="GO:0005886">
    <property type="term" value="C:plasma membrane"/>
    <property type="evidence" value="ECO:0007669"/>
    <property type="project" value="UniProtKB-SubCell"/>
</dbReference>
<keyword evidence="3" id="KW-0812">Transmembrane</keyword>
<feature type="compositionally biased region" description="Acidic residues" evidence="2">
    <location>
        <begin position="434"/>
        <end position="447"/>
    </location>
</feature>
<protein>
    <recommendedName>
        <fullName evidence="1">Membrane-associated protein</fullName>
    </recommendedName>
</protein>
<evidence type="ECO:0000259" key="4">
    <source>
        <dbReference type="Pfam" id="PF13240"/>
    </source>
</evidence>
<dbReference type="InterPro" id="IPR026870">
    <property type="entry name" value="Zinc_ribbon_dom"/>
</dbReference>
<feature type="compositionally biased region" description="Acidic residues" evidence="2">
    <location>
        <begin position="365"/>
        <end position="379"/>
    </location>
</feature>
<feature type="compositionally biased region" description="Basic and acidic residues" evidence="2">
    <location>
        <begin position="380"/>
        <end position="425"/>
    </location>
</feature>
<evidence type="ECO:0000256" key="3">
    <source>
        <dbReference type="SAM" id="Phobius"/>
    </source>
</evidence>
<evidence type="ECO:0000259" key="6">
    <source>
        <dbReference type="Pfam" id="PF22820"/>
    </source>
</evidence>
<name>A0AAW7YRN0_9STAP</name>
<sequence>MKYCSNCGKPLRQDVKICTNCGAPVNASQDSQQNSHNHTHSQQHNQGYNNASMYQQYEPQPKKSKKKTILIIVIVAVVLAMLIAIFAILKHQFSPEKQADQIAHAVKKDDAKGLAKQVTSADNKLSEQEARAYLNYLKAEGDLTNVANQIESNTKEVEHGKYHSLSVNTDDDNVLNIEKDGKKYLFFNNYKFNIPQKKVYIEPTDTGDITYKFNGEKHHLSVDEAESKPMGTFPIGDYNLKASKKMEGKTFDGAINITMSEEDGIAKESFRQKRFNVTTEGGSMLDDINIYVNDKNEGDESDTFGPYDPDEDVIVYAQGTLEGETFKSSSVNVSSASEEDNGVSDVTVKFDEDAIDDYYDKKMESDDDDDDDDSDSDSEEVTRDNVIDKVESYEGHTLDTDEYTYKEPEKTDDGKWGFSFEDKDGNLAGSYTVDSDDGYVTEYDEDGEKVGSGY</sequence>
<dbReference type="PANTHER" id="PTHR40038">
    <property type="entry name" value="MEMBRANE-ASSOCIATED PROTEIN TCAA"/>
    <property type="match status" value="1"/>
</dbReference>
<evidence type="ECO:0000313" key="8">
    <source>
        <dbReference type="Proteomes" id="UP001170310"/>
    </source>
</evidence>